<dbReference type="InterPro" id="IPR027417">
    <property type="entry name" value="P-loop_NTPase"/>
</dbReference>
<dbReference type="Pfam" id="PF07525">
    <property type="entry name" value="SOCS_box"/>
    <property type="match status" value="1"/>
</dbReference>
<dbReference type="NCBIfam" id="TIGR00450">
    <property type="entry name" value="mnmE_trmE_thdF"/>
    <property type="match status" value="1"/>
</dbReference>
<accession>A0A915PZS1</accession>
<dbReference type="PANTHER" id="PTHR42714:SF2">
    <property type="entry name" value="TRNA MODIFICATION GTPASE GTPBP3, MITOCHONDRIAL"/>
    <property type="match status" value="1"/>
</dbReference>
<feature type="domain" description="SH2" evidence="11">
    <location>
        <begin position="23"/>
        <end position="116"/>
    </location>
</feature>
<keyword evidence="6 10" id="KW-0547">Nucleotide-binding</keyword>
<dbReference type="GO" id="GO:0003924">
    <property type="term" value="F:GTPase activity"/>
    <property type="evidence" value="ECO:0007669"/>
    <property type="project" value="InterPro"/>
</dbReference>
<dbReference type="FunFam" id="3.30.1360.120:FF:000007">
    <property type="entry name" value="tRNA modification GTPase GTPBP3, mitochondrial"/>
    <property type="match status" value="1"/>
</dbReference>
<dbReference type="SUPFAM" id="SSF55550">
    <property type="entry name" value="SH2 domain"/>
    <property type="match status" value="1"/>
</dbReference>
<dbReference type="SMART" id="SM00969">
    <property type="entry name" value="SOCS_box"/>
    <property type="match status" value="1"/>
</dbReference>
<dbReference type="Pfam" id="PF12631">
    <property type="entry name" value="MnmE_helical"/>
    <property type="match status" value="1"/>
</dbReference>
<evidence type="ECO:0000259" key="13">
    <source>
        <dbReference type="PROSITE" id="PS51709"/>
    </source>
</evidence>
<evidence type="ECO:0000256" key="4">
    <source>
        <dbReference type="ARBA" id="ARBA00022694"/>
    </source>
</evidence>
<dbReference type="Pfam" id="PF01926">
    <property type="entry name" value="MMR_HSR1"/>
    <property type="match status" value="1"/>
</dbReference>
<dbReference type="Gene3D" id="1.20.120.430">
    <property type="entry name" value="tRNA modification GTPase MnmE domain 2"/>
    <property type="match status" value="1"/>
</dbReference>
<evidence type="ECO:0000256" key="3">
    <source>
        <dbReference type="ARBA" id="ARBA00022604"/>
    </source>
</evidence>
<dbReference type="GO" id="GO:0005525">
    <property type="term" value="F:GTP binding"/>
    <property type="evidence" value="ECO:0007669"/>
    <property type="project" value="UniProtKB-KW"/>
</dbReference>
<evidence type="ECO:0000256" key="9">
    <source>
        <dbReference type="PROSITE-ProRule" id="PRU00191"/>
    </source>
</evidence>
<dbReference type="SMART" id="SM00252">
    <property type="entry name" value="SH2"/>
    <property type="match status" value="1"/>
</dbReference>
<evidence type="ECO:0000313" key="14">
    <source>
        <dbReference type="Proteomes" id="UP000887581"/>
    </source>
</evidence>
<proteinExistence type="inferred from homology"/>
<feature type="domain" description="SOCS box" evidence="12">
    <location>
        <begin position="126"/>
        <end position="171"/>
    </location>
</feature>
<dbReference type="PROSITE" id="PS50225">
    <property type="entry name" value="SOCS"/>
    <property type="match status" value="1"/>
</dbReference>
<dbReference type="InterPro" id="IPR036860">
    <property type="entry name" value="SH2_dom_sf"/>
</dbReference>
<keyword evidence="14" id="KW-1185">Reference proteome</keyword>
<evidence type="ECO:0000256" key="2">
    <source>
        <dbReference type="ARBA" id="ARBA00011043"/>
    </source>
</evidence>
<dbReference type="InterPro" id="IPR006073">
    <property type="entry name" value="GTP-bd"/>
</dbReference>
<dbReference type="NCBIfam" id="TIGR00231">
    <property type="entry name" value="small_GTP"/>
    <property type="match status" value="1"/>
</dbReference>
<evidence type="ECO:0000256" key="8">
    <source>
        <dbReference type="ARBA" id="ARBA00023134"/>
    </source>
</evidence>
<dbReference type="SUPFAM" id="SSF52540">
    <property type="entry name" value="P-loop containing nucleoside triphosphate hydrolases"/>
    <property type="match status" value="1"/>
</dbReference>
<feature type="domain" description="TrmE-type G" evidence="13">
    <location>
        <begin position="434"/>
        <end position="594"/>
    </location>
</feature>
<dbReference type="InterPro" id="IPR027368">
    <property type="entry name" value="MnmE_dom2"/>
</dbReference>
<keyword evidence="4 10" id="KW-0819">tRNA processing</keyword>
<reference evidence="15" key="1">
    <citation type="submission" date="2022-11" db="UniProtKB">
        <authorList>
            <consortium name="WormBaseParasite"/>
        </authorList>
    </citation>
    <scope>IDENTIFICATION</scope>
</reference>
<dbReference type="Pfam" id="PF00017">
    <property type="entry name" value="SH2"/>
    <property type="match status" value="1"/>
</dbReference>
<dbReference type="Gene3D" id="3.30.505.10">
    <property type="entry name" value="SH2 domain"/>
    <property type="match status" value="1"/>
</dbReference>
<dbReference type="GO" id="GO:0035556">
    <property type="term" value="P:intracellular signal transduction"/>
    <property type="evidence" value="ECO:0007669"/>
    <property type="project" value="InterPro"/>
</dbReference>
<dbReference type="InterPro" id="IPR000980">
    <property type="entry name" value="SH2"/>
</dbReference>
<dbReference type="PANTHER" id="PTHR42714">
    <property type="entry name" value="TRNA MODIFICATION GTPASE GTPBP3"/>
    <property type="match status" value="1"/>
</dbReference>
<dbReference type="GO" id="GO:0002098">
    <property type="term" value="P:tRNA wobble uridine modification"/>
    <property type="evidence" value="ECO:0007669"/>
    <property type="project" value="TreeGrafter"/>
</dbReference>
<dbReference type="InterPro" id="IPR031168">
    <property type="entry name" value="G_TrmE"/>
</dbReference>
<evidence type="ECO:0000256" key="7">
    <source>
        <dbReference type="ARBA" id="ARBA00022786"/>
    </source>
</evidence>
<dbReference type="Gene3D" id="3.40.50.300">
    <property type="entry name" value="P-loop containing nucleotide triphosphate hydrolases"/>
    <property type="match status" value="1"/>
</dbReference>
<comment type="subcellular location">
    <subcellularLocation>
        <location evidence="1">Mitochondrion</location>
    </subcellularLocation>
</comment>
<dbReference type="InterPro" id="IPR027266">
    <property type="entry name" value="TrmE/GcvT-like"/>
</dbReference>
<dbReference type="InterPro" id="IPR025867">
    <property type="entry name" value="MnmE_helical"/>
</dbReference>
<dbReference type="WBParaSite" id="sdigi.contig4.g553.t1">
    <property type="protein sequence ID" value="sdigi.contig4.g553.t1"/>
    <property type="gene ID" value="sdigi.contig4.g553"/>
</dbReference>
<dbReference type="AlphaFoldDB" id="A0A915PZS1"/>
<name>A0A915PZS1_9BILA</name>
<dbReference type="Proteomes" id="UP000887581">
    <property type="component" value="Unplaced"/>
</dbReference>
<dbReference type="CDD" id="cd04164">
    <property type="entry name" value="trmE"/>
    <property type="match status" value="1"/>
</dbReference>
<dbReference type="InterPro" id="IPR018948">
    <property type="entry name" value="GTP-bd_TrmE_N"/>
</dbReference>
<keyword evidence="3" id="KW-0341">Growth regulation</keyword>
<evidence type="ECO:0000259" key="11">
    <source>
        <dbReference type="PROSITE" id="PS50001"/>
    </source>
</evidence>
<dbReference type="InterPro" id="IPR036036">
    <property type="entry name" value="SOCS_box-like_dom_sf"/>
</dbReference>
<keyword evidence="8 10" id="KW-0342">GTP-binding</keyword>
<dbReference type="Gene3D" id="3.30.1360.120">
    <property type="entry name" value="Probable tRNA modification gtpase trme, domain 1"/>
    <property type="match status" value="1"/>
</dbReference>
<dbReference type="GO" id="GO:0030488">
    <property type="term" value="P:tRNA methylation"/>
    <property type="evidence" value="ECO:0007669"/>
    <property type="project" value="TreeGrafter"/>
</dbReference>
<dbReference type="InterPro" id="IPR004520">
    <property type="entry name" value="GTPase_MnmE"/>
</dbReference>
<dbReference type="SUPFAM" id="SSF158235">
    <property type="entry name" value="SOCS box-like"/>
    <property type="match status" value="1"/>
</dbReference>
<dbReference type="CDD" id="cd14858">
    <property type="entry name" value="TrmE_N"/>
    <property type="match status" value="1"/>
</dbReference>
<dbReference type="Pfam" id="PF10396">
    <property type="entry name" value="TrmE_N"/>
    <property type="match status" value="1"/>
</dbReference>
<dbReference type="PRINTS" id="PR00449">
    <property type="entry name" value="RASTRNSFRMNG"/>
</dbReference>
<dbReference type="PROSITE" id="PS51709">
    <property type="entry name" value="G_TRME"/>
    <property type="match status" value="1"/>
</dbReference>
<keyword evidence="7" id="KW-0833">Ubl conjugation pathway</keyword>
<sequence>MEYDASGPMQFSQTMKLIRESSWYWGNMSWKDAERVLMNQLPGTYLVRDSASDRYIFTISYRTKHSVHHTRLAQHGGNFCLGGPNSLVKANSLVSFIENSLQNCSKRRICMLMHPKSDSTGIEILELNHLLHRHELLPSLKYLCRIVIRNCVEKELLVTLPLPPNMICYLQDPKYFVPAFLNLTENARRVYSRQVLIVHPHRQVLIVHPQLCDLFNMGMLKAYAILKYLERCSSIFAVSSGALPAAISVIRISGKESRRCIEELTGCKNIVPRQLFYANIRHRGELIDRGMAVFLPGPKTSTGEDMAEFHVHGSRAVVDCLLDILAQFDNMEPAKCGEFTKRAFFNGKMTIQEVQSLSCLLAARTQRQRRLALRPNTLGKKQLIKVRSVVEASIDFGDDVVLQWKDIRFAISSVIDELNSVQNRMYRGMLVTDGVRIVILGQTNVGKSSLFNQMVNRDMAIVSDTEGTTRDSLEATIQLSSIPVTIIDTAGIRETPFDSLEAEGIKRTLKRVEEADIVIVVVDSSACKNFETEIRLVLSYCHLGEDTSIFVVLNKCDLRGVPNNLSLPWPVVQTSCISGSGIDSLFTIISEHISKLCPMSDDRAVLSNQRYRLLIEESIISLRKALKTEDVGIIAEMLRDTLDYVSEISGVVVNEQILDEIFSSFCIGK</sequence>
<dbReference type="InterPro" id="IPR001496">
    <property type="entry name" value="SOCS_box"/>
</dbReference>
<evidence type="ECO:0000256" key="1">
    <source>
        <dbReference type="ARBA" id="ARBA00004173"/>
    </source>
</evidence>
<evidence type="ECO:0000256" key="6">
    <source>
        <dbReference type="ARBA" id="ARBA00022741"/>
    </source>
</evidence>
<dbReference type="PROSITE" id="PS50001">
    <property type="entry name" value="SH2"/>
    <property type="match status" value="1"/>
</dbReference>
<keyword evidence="5" id="KW-0734">Signal transduction inhibitor</keyword>
<dbReference type="NCBIfam" id="NF003661">
    <property type="entry name" value="PRK05291.1-3"/>
    <property type="match status" value="1"/>
</dbReference>
<comment type="similarity">
    <text evidence="2 10">Belongs to the TRAFAC class TrmE-Era-EngA-EngB-Septin-like GTPase superfamily. TrmE GTPase family.</text>
</comment>
<evidence type="ECO:0000256" key="5">
    <source>
        <dbReference type="ARBA" id="ARBA00022700"/>
    </source>
</evidence>
<dbReference type="GO" id="GO:0005739">
    <property type="term" value="C:mitochondrion"/>
    <property type="evidence" value="ECO:0007669"/>
    <property type="project" value="UniProtKB-SubCell"/>
</dbReference>
<dbReference type="InterPro" id="IPR035866">
    <property type="entry name" value="SOCS7_SH2"/>
</dbReference>
<dbReference type="SMART" id="SM00253">
    <property type="entry name" value="SOCS"/>
    <property type="match status" value="1"/>
</dbReference>
<evidence type="ECO:0000259" key="12">
    <source>
        <dbReference type="PROSITE" id="PS50225"/>
    </source>
</evidence>
<protein>
    <submittedName>
        <fullName evidence="15">SH2 domain-containing protein</fullName>
    </submittedName>
</protein>
<dbReference type="GO" id="GO:0009968">
    <property type="term" value="P:negative regulation of signal transduction"/>
    <property type="evidence" value="ECO:0007669"/>
    <property type="project" value="UniProtKB-KW"/>
</dbReference>
<dbReference type="InterPro" id="IPR005225">
    <property type="entry name" value="Small_GTP-bd"/>
</dbReference>
<dbReference type="HAMAP" id="MF_00379">
    <property type="entry name" value="GTPase_MnmE"/>
    <property type="match status" value="1"/>
</dbReference>
<dbReference type="CDD" id="cd10388">
    <property type="entry name" value="SH2_SOCS7"/>
    <property type="match status" value="1"/>
</dbReference>
<evidence type="ECO:0000256" key="10">
    <source>
        <dbReference type="RuleBase" id="RU003313"/>
    </source>
</evidence>
<organism evidence="14 15">
    <name type="scientific">Setaria digitata</name>
    <dbReference type="NCBI Taxonomy" id="48799"/>
    <lineage>
        <taxon>Eukaryota</taxon>
        <taxon>Metazoa</taxon>
        <taxon>Ecdysozoa</taxon>
        <taxon>Nematoda</taxon>
        <taxon>Chromadorea</taxon>
        <taxon>Rhabditida</taxon>
        <taxon>Spirurina</taxon>
        <taxon>Spiruromorpha</taxon>
        <taxon>Filarioidea</taxon>
        <taxon>Setariidae</taxon>
        <taxon>Setaria</taxon>
    </lineage>
</organism>
<keyword evidence="9" id="KW-0727">SH2 domain</keyword>
<evidence type="ECO:0000313" key="15">
    <source>
        <dbReference type="WBParaSite" id="sdigi.contig4.g553.t1"/>
    </source>
</evidence>